<proteinExistence type="predicted"/>
<dbReference type="AlphaFoldDB" id="A0A8H6V7U8"/>
<sequence>MSSAFINRRKPRKIGGDDEENDSGEQDHGPVVKRPNPMKSKEKSKLRLSFGPGETSMTDDGGQESEVVLPKRHGLGRRVLEKSALQRAGKPPGLGDQLPIRVPEQERPSYSEDYLKELRNSTPSTPKTATADEKDKTIDVAAKFGEVMKVSVPSAIPSEAEIREKKARRARLAKEQAYGTEEQDFISLEDNMSDEELGLTKTEKEDTRDTRLIRDDEDFAEGFDEYVEDGRISLGKKAEREQKMKQREQMRELIEDAEGISDEDDSDLEEKAAYEAAQTRAAIGNGGRDHIDRPRTPPKITSLPRLSTSLDRLRTMLAVLEKSRTQMINRMEDLRKEKADIAVREVEIQALIKEAGDNYERLKQEAGLTPGSEEDLSTATDIKNSRGLESFGASVAGSAGDSGSDRHFLIMTRPPFFSFSRQPLRKPKPIKQDVLQHRGLSLIATPIDGKDGESPHFCRHSDATPIELFFDLFFVANLSSFTATHEINNVEGLGAYIGFLGVIWFTWLQITLFDIRFARDSVFERICKAAQLAAMVGFASAGTRFTTHIRGENVWAFQSLSLLLGGSRVLLAVQYTVNICLIRERMRPAAKGLSIIVAALLASSLVYFGYFLWQAYFDVSPRGPLGRLSQQAWAQLHFPFHVALILLLEGSQILALTLDVTLKLTYLTETILFACEEPRPEAEVAIRLLRSTIADMEIDYGRGAIKEKTIISNILEELPTLPLCPTNVPSNAYFLTHDRIDDLVGNVTAALFSSMGITPSEGRDISQLNNSQLLMMYVEVLGFVYVYFFVVASIAMFLFAAFMLLAHRHQRKLYVGIGVAVRLVLAVLVLGVVSFVRHFALAYSFMTSPVILYAFTVILLTVLLVDRLLDHFEERSQAKDRSTRESNAQLMPSGPRVVVVESSSYRVAISQERLT</sequence>
<dbReference type="Pfam" id="PF06772">
    <property type="entry name" value="LtrA"/>
    <property type="match status" value="1"/>
</dbReference>
<feature type="region of interest" description="Disordered" evidence="2">
    <location>
        <begin position="1"/>
        <end position="134"/>
    </location>
</feature>
<dbReference type="Proteomes" id="UP000641853">
    <property type="component" value="Unassembled WGS sequence"/>
</dbReference>
<dbReference type="InterPro" id="IPR028211">
    <property type="entry name" value="Ntr2"/>
</dbReference>
<feature type="compositionally biased region" description="Basic and acidic residues" evidence="2">
    <location>
        <begin position="201"/>
        <end position="214"/>
    </location>
</feature>
<feature type="transmembrane region" description="Helical" evidence="3">
    <location>
        <begin position="780"/>
        <end position="806"/>
    </location>
</feature>
<feature type="transmembrane region" description="Helical" evidence="3">
    <location>
        <begin position="525"/>
        <end position="543"/>
    </location>
</feature>
<evidence type="ECO:0000313" key="4">
    <source>
        <dbReference type="EMBL" id="KAF7180882.1"/>
    </source>
</evidence>
<feature type="transmembrane region" description="Helical" evidence="3">
    <location>
        <begin position="813"/>
        <end position="836"/>
    </location>
</feature>
<feature type="region of interest" description="Disordered" evidence="2">
    <location>
        <begin position="284"/>
        <end position="303"/>
    </location>
</feature>
<keyword evidence="3" id="KW-0812">Transmembrane</keyword>
<dbReference type="EMBL" id="JACBAG010001828">
    <property type="protein sequence ID" value="KAF7180882.1"/>
    <property type="molecule type" value="Genomic_DNA"/>
</dbReference>
<dbReference type="InterPro" id="IPR010640">
    <property type="entry name" value="Low_temperature_requirement_A"/>
</dbReference>
<gene>
    <name evidence="4" type="ORF">CNMCM7691_000011</name>
</gene>
<evidence type="ECO:0000256" key="2">
    <source>
        <dbReference type="SAM" id="MobiDB-lite"/>
    </source>
</evidence>
<keyword evidence="1" id="KW-0175">Coiled coil</keyword>
<keyword evidence="3" id="KW-0472">Membrane</keyword>
<feature type="compositionally biased region" description="Basic and acidic residues" evidence="2">
    <location>
        <begin position="103"/>
        <end position="119"/>
    </location>
</feature>
<name>A0A8H6V7U8_9EURO</name>
<feature type="transmembrane region" description="Helical" evidence="3">
    <location>
        <begin position="842"/>
        <end position="865"/>
    </location>
</feature>
<feature type="coiled-coil region" evidence="1">
    <location>
        <begin position="317"/>
        <end position="365"/>
    </location>
</feature>
<reference evidence="4" key="1">
    <citation type="submission" date="2020-06" db="EMBL/GenBank/DDBJ databases">
        <title>Draft genome sequences of strains closely related to Aspergillus parafelis and Aspergillus hiratsukae.</title>
        <authorList>
            <person name="Dos Santos R.A.C."/>
            <person name="Rivero-Menendez O."/>
            <person name="Steenwyk J.L."/>
            <person name="Mead M.E."/>
            <person name="Goldman G.H."/>
            <person name="Alastruey-Izquierdo A."/>
            <person name="Rokas A."/>
        </authorList>
    </citation>
    <scope>NUCLEOTIDE SEQUENCE</scope>
    <source>
        <strain evidence="4">CNM-CM7691</strain>
    </source>
</reference>
<evidence type="ECO:0000256" key="1">
    <source>
        <dbReference type="SAM" id="Coils"/>
    </source>
</evidence>
<dbReference type="PANTHER" id="PTHR42101">
    <property type="entry name" value="CHROMOSOME 16, WHOLE GENOME SHOTGUN SEQUENCE"/>
    <property type="match status" value="1"/>
</dbReference>
<feature type="coiled-coil region" evidence="1">
    <location>
        <begin position="236"/>
        <end position="263"/>
    </location>
</feature>
<keyword evidence="3" id="KW-1133">Transmembrane helix</keyword>
<dbReference type="GO" id="GO:0000390">
    <property type="term" value="P:spliceosomal complex disassembly"/>
    <property type="evidence" value="ECO:0007669"/>
    <property type="project" value="InterPro"/>
</dbReference>
<dbReference type="GO" id="GO:0071008">
    <property type="term" value="C:U2-type post-mRNA release spliceosomal complex"/>
    <property type="evidence" value="ECO:0007669"/>
    <property type="project" value="InterPro"/>
</dbReference>
<accession>A0A8H6V7U8</accession>
<comment type="caution">
    <text evidence="4">The sequence shown here is derived from an EMBL/GenBank/DDBJ whole genome shotgun (WGS) entry which is preliminary data.</text>
</comment>
<protein>
    <recommendedName>
        <fullName evidence="6">Nineteen complex-related protein 2-domain-containing protein</fullName>
    </recommendedName>
</protein>
<keyword evidence="5" id="KW-1185">Reference proteome</keyword>
<feature type="transmembrane region" description="Helical" evidence="3">
    <location>
        <begin position="493"/>
        <end position="513"/>
    </location>
</feature>
<evidence type="ECO:0000256" key="3">
    <source>
        <dbReference type="SAM" id="Phobius"/>
    </source>
</evidence>
<evidence type="ECO:0008006" key="6">
    <source>
        <dbReference type="Google" id="ProtNLM"/>
    </source>
</evidence>
<feature type="transmembrane region" description="Helical" evidence="3">
    <location>
        <begin position="593"/>
        <end position="616"/>
    </location>
</feature>
<feature type="transmembrane region" description="Helical" evidence="3">
    <location>
        <begin position="555"/>
        <end position="581"/>
    </location>
</feature>
<feature type="region of interest" description="Disordered" evidence="2">
    <location>
        <begin position="173"/>
        <end position="215"/>
    </location>
</feature>
<evidence type="ECO:0000313" key="5">
    <source>
        <dbReference type="Proteomes" id="UP000641853"/>
    </source>
</evidence>
<organism evidence="4 5">
    <name type="scientific">Aspergillus felis</name>
    <dbReference type="NCBI Taxonomy" id="1287682"/>
    <lineage>
        <taxon>Eukaryota</taxon>
        <taxon>Fungi</taxon>
        <taxon>Dikarya</taxon>
        <taxon>Ascomycota</taxon>
        <taxon>Pezizomycotina</taxon>
        <taxon>Eurotiomycetes</taxon>
        <taxon>Eurotiomycetidae</taxon>
        <taxon>Eurotiales</taxon>
        <taxon>Aspergillaceae</taxon>
        <taxon>Aspergillus</taxon>
        <taxon>Aspergillus subgen. Fumigati</taxon>
    </lineage>
</organism>
<dbReference type="Pfam" id="PF15458">
    <property type="entry name" value="NTR2"/>
    <property type="match status" value="1"/>
</dbReference>
<dbReference type="PANTHER" id="PTHR42101:SF1">
    <property type="entry name" value="LOW TEMPERATURE REQUIREMENT A"/>
    <property type="match status" value="1"/>
</dbReference>